<evidence type="ECO:0000313" key="2">
    <source>
        <dbReference type="Proteomes" id="UP000028681"/>
    </source>
</evidence>
<dbReference type="Proteomes" id="UP000028681">
    <property type="component" value="Chromosome"/>
</dbReference>
<proteinExistence type="predicted"/>
<dbReference type="HOGENOM" id="CLU_3135096_0_0_6"/>
<organism evidence="1 2">
    <name type="scientific">Edwardsiella anguillarum ET080813</name>
    <dbReference type="NCBI Taxonomy" id="667120"/>
    <lineage>
        <taxon>Bacteria</taxon>
        <taxon>Pseudomonadati</taxon>
        <taxon>Pseudomonadota</taxon>
        <taxon>Gammaproteobacteria</taxon>
        <taxon>Enterobacterales</taxon>
        <taxon>Hafniaceae</taxon>
        <taxon>Edwardsiella</taxon>
    </lineage>
</organism>
<dbReference type="KEGG" id="ete:ETEE_0571"/>
<evidence type="ECO:0000313" key="1">
    <source>
        <dbReference type="EMBL" id="AIJ07045.1"/>
    </source>
</evidence>
<sequence>MSTGNIFCTISILSSNKYGRFLIVNKPIFLSQLNMNTWIKTILLGDASN</sequence>
<reference evidence="1 2" key="1">
    <citation type="journal article" date="2012" name="PLoS ONE">
        <title>Edwardsiella comparative phylogenomics reveal the new intra/inter-species taxonomic relationships, virulence evolution and niche adaptation mechanisms.</title>
        <authorList>
            <person name="Yang M."/>
            <person name="Lv Y."/>
            <person name="Xiao J."/>
            <person name="Wu H."/>
            <person name="Zheng H."/>
            <person name="Liu Q."/>
            <person name="Zhang Y."/>
            <person name="Wang Q."/>
        </authorList>
    </citation>
    <scope>NUCLEOTIDE SEQUENCE [LARGE SCALE GENOMIC DNA]</scope>
    <source>
        <strain evidence="2">080813</strain>
    </source>
</reference>
<name>A0A076LEV9_9GAMM</name>
<protein>
    <submittedName>
        <fullName evidence="1">Uncharacterized protein</fullName>
    </submittedName>
</protein>
<gene>
    <name evidence="1" type="ORF">ETEE_0571</name>
</gene>
<dbReference type="AlphaFoldDB" id="A0A076LEV9"/>
<dbReference type="EMBL" id="CP006664">
    <property type="protein sequence ID" value="AIJ07045.1"/>
    <property type="molecule type" value="Genomic_DNA"/>
</dbReference>
<accession>A0A076LEV9</accession>